<dbReference type="SUPFAM" id="SSF51735">
    <property type="entry name" value="NAD(P)-binding Rossmann-fold domains"/>
    <property type="match status" value="1"/>
</dbReference>
<dbReference type="RefSeq" id="WP_110568165.1">
    <property type="nucleotide sequence ID" value="NZ_PYBV01000058.1"/>
</dbReference>
<protein>
    <submittedName>
        <fullName evidence="3">Short-chain dehydrogenase</fullName>
    </submittedName>
</protein>
<comment type="similarity">
    <text evidence="1">Belongs to the short-chain dehydrogenases/reductases (SDR) family.</text>
</comment>
<dbReference type="AlphaFoldDB" id="A0A318NEQ3"/>
<proteinExistence type="inferred from homology"/>
<dbReference type="EMBL" id="PYBV01000058">
    <property type="protein sequence ID" value="PYC63874.1"/>
    <property type="molecule type" value="Genomic_DNA"/>
</dbReference>
<dbReference type="Proteomes" id="UP000248333">
    <property type="component" value="Unassembled WGS sequence"/>
</dbReference>
<evidence type="ECO:0000256" key="2">
    <source>
        <dbReference type="ARBA" id="ARBA00023002"/>
    </source>
</evidence>
<evidence type="ECO:0000256" key="1">
    <source>
        <dbReference type="ARBA" id="ARBA00006484"/>
    </source>
</evidence>
<dbReference type="InterPro" id="IPR036291">
    <property type="entry name" value="NAD(P)-bd_dom_sf"/>
</dbReference>
<dbReference type="OrthoDB" id="9806974at2"/>
<evidence type="ECO:0000313" key="3">
    <source>
        <dbReference type="EMBL" id="PYC63874.1"/>
    </source>
</evidence>
<dbReference type="PANTHER" id="PTHR43477:SF1">
    <property type="entry name" value="DIHYDROANTICAPSIN 7-DEHYDROGENASE"/>
    <property type="match status" value="1"/>
</dbReference>
<comment type="caution">
    <text evidence="3">The sequence shown here is derived from an EMBL/GenBank/DDBJ whole genome shotgun (WGS) entry which is preliminary data.</text>
</comment>
<gene>
    <name evidence="3" type="ORF">C7C45_31120</name>
</gene>
<accession>A0A318NEQ3</accession>
<dbReference type="InterPro" id="IPR051122">
    <property type="entry name" value="SDR_DHRS6-like"/>
</dbReference>
<dbReference type="GO" id="GO:0016491">
    <property type="term" value="F:oxidoreductase activity"/>
    <property type="evidence" value="ECO:0007669"/>
    <property type="project" value="UniProtKB-KW"/>
</dbReference>
<keyword evidence="4" id="KW-1185">Reference proteome</keyword>
<name>A0A318NEQ3_9ACTN</name>
<keyword evidence="2" id="KW-0560">Oxidoreductase</keyword>
<dbReference type="Gene3D" id="3.40.50.720">
    <property type="entry name" value="NAD(P)-binding Rossmann-like Domain"/>
    <property type="match status" value="1"/>
</dbReference>
<sequence>MDLKGQRIIVMGGSSGIGRATAELLHQQGAEVVVTGRSAEKLTNFAAMGPLRAVQVDATDRTALDSLFAEIGPIDHLVVCVSGGEGAGPFASLDLDAVRRAFAAKTFAQLEVVQAALPTLRSSGSVTLITAGSAQAALPGTVGLAAVNGALEAAIRPLATELAPVRVNAVSPGVVDTAWWGSMPPEQRSAFFADLTSRLPLAHIAHPDEIAATIMLLIGSTYVTGQVIAADGGLHLAR</sequence>
<dbReference type="InterPro" id="IPR002347">
    <property type="entry name" value="SDR_fam"/>
</dbReference>
<dbReference type="PANTHER" id="PTHR43477">
    <property type="entry name" value="DIHYDROANTICAPSIN 7-DEHYDROGENASE"/>
    <property type="match status" value="1"/>
</dbReference>
<dbReference type="Pfam" id="PF13561">
    <property type="entry name" value="adh_short_C2"/>
    <property type="match status" value="1"/>
</dbReference>
<evidence type="ECO:0000313" key="4">
    <source>
        <dbReference type="Proteomes" id="UP000248333"/>
    </source>
</evidence>
<dbReference type="PRINTS" id="PR00081">
    <property type="entry name" value="GDHRDH"/>
</dbReference>
<reference evidence="3 4" key="1">
    <citation type="submission" date="2018-03" db="EMBL/GenBank/DDBJ databases">
        <title>Bioinformatic expansion and discovery of thiopeptide antibiotics.</title>
        <authorList>
            <person name="Schwalen C.J."/>
            <person name="Hudson G.A."/>
            <person name="Mitchell D.A."/>
        </authorList>
    </citation>
    <scope>NUCLEOTIDE SEQUENCE [LARGE SCALE GENOMIC DNA]</scope>
    <source>
        <strain evidence="3 4">NRRL 8041</strain>
    </source>
</reference>
<organism evidence="3 4">
    <name type="scientific">Micromonospora arborensis</name>
    <dbReference type="NCBI Taxonomy" id="2116518"/>
    <lineage>
        <taxon>Bacteria</taxon>
        <taxon>Bacillati</taxon>
        <taxon>Actinomycetota</taxon>
        <taxon>Actinomycetes</taxon>
        <taxon>Micromonosporales</taxon>
        <taxon>Micromonosporaceae</taxon>
        <taxon>Micromonospora</taxon>
    </lineage>
</organism>